<dbReference type="PANTHER" id="PTHR11712:SF352">
    <property type="entry name" value="3-OXOACYL-[ACYL-CARRIER-PROTEIN] SYNTHASE"/>
    <property type="match status" value="1"/>
</dbReference>
<reference evidence="15 16" key="1">
    <citation type="submission" date="2018-01" db="EMBL/GenBank/DDBJ databases">
        <title>Genomic Encyclopedia of Type Strains, Phase III (KMG-III): the genomes of soil and plant-associated and newly described type strains.</title>
        <authorList>
            <person name="Whitman W."/>
        </authorList>
    </citation>
    <scope>NUCLEOTIDE SEQUENCE [LARGE SCALE GENOMIC DNA]</scope>
    <source>
        <strain evidence="15 16">1131</strain>
    </source>
</reference>
<evidence type="ECO:0000313" key="15">
    <source>
        <dbReference type="EMBL" id="POR48985.1"/>
    </source>
</evidence>
<evidence type="ECO:0000313" key="16">
    <source>
        <dbReference type="Proteomes" id="UP000236919"/>
    </source>
</evidence>
<protein>
    <recommendedName>
        <fullName evidence="11">Nodulation protein E</fullName>
    </recommendedName>
    <alternativeName>
        <fullName evidence="12">Host-specificity of nodulation protein B</fullName>
    </alternativeName>
</protein>
<dbReference type="RefSeq" id="WP_103719959.1">
    <property type="nucleotide sequence ID" value="NZ_PQFZ01000013.1"/>
</dbReference>
<evidence type="ECO:0000259" key="14">
    <source>
        <dbReference type="PROSITE" id="PS52004"/>
    </source>
</evidence>
<sequence>MKAGGTTRIVVSGLGIVSPVGCDTDSYWQALLAGRGSVGEASALPGKGIRVAEVQGEGFMAGLELPRSACDRNALFAVAAARQALVAAGLGSGLPRPERVGVILGNSAGGQCSVDDQYSRLYQLNKRPHPMTVPKVMVSSSASWVSITSGATGPCFVTSSACASASHAIGIAMQFLRSGLADIVIAGGTEAPLSAGTLIAWDAMKIMSRSLCRPFAAGRDGLMLSEGAGVVVLETEAHARSRGLEPAIEAAGFGFSADAGDIVAPNAEGMVRAMSLALADAGLGAGDLAYINAHGTGTRANDRTETLALKRLFGDQPLPPVSSTKGVTGHALGAAGAFEAIATIMAIENGMAPPTANFDAPDPECDFDCLPNQGRAMPVPVAMSNSFAFGGINAALIFRALGA</sequence>
<dbReference type="Pfam" id="PF02801">
    <property type="entry name" value="Ketoacyl-synt_C"/>
    <property type="match status" value="1"/>
</dbReference>
<keyword evidence="3" id="KW-0536">Nodulation</keyword>
<dbReference type="Proteomes" id="UP000236919">
    <property type="component" value="Unassembled WGS sequence"/>
</dbReference>
<dbReference type="CDD" id="cd00834">
    <property type="entry name" value="KAS_I_II"/>
    <property type="match status" value="1"/>
</dbReference>
<keyword evidence="5" id="KW-0997">Cell inner membrane</keyword>
<keyword evidence="9" id="KW-0472">Membrane</keyword>
<dbReference type="Gene3D" id="3.40.47.10">
    <property type="match status" value="1"/>
</dbReference>
<keyword evidence="4" id="KW-1003">Cell membrane</keyword>
<evidence type="ECO:0000256" key="9">
    <source>
        <dbReference type="ARBA" id="ARBA00023136"/>
    </source>
</evidence>
<evidence type="ECO:0000256" key="5">
    <source>
        <dbReference type="ARBA" id="ARBA00022519"/>
    </source>
</evidence>
<dbReference type="InterPro" id="IPR020841">
    <property type="entry name" value="PKS_Beta-ketoAc_synthase_dom"/>
</dbReference>
<proteinExistence type="inferred from homology"/>
<evidence type="ECO:0000256" key="11">
    <source>
        <dbReference type="ARBA" id="ARBA00039445"/>
    </source>
</evidence>
<evidence type="ECO:0000256" key="1">
    <source>
        <dbReference type="ARBA" id="ARBA00004533"/>
    </source>
</evidence>
<comment type="function">
    <text evidence="10">Proposed to synthesize NOD factor fatty acyl chain. Involved in the synthesis of a highly unsaturated fatty acid moiety, which forms part of a lipo-oligosaccharide that is responsible for host specificity.</text>
</comment>
<dbReference type="GO" id="GO:0006633">
    <property type="term" value="P:fatty acid biosynthetic process"/>
    <property type="evidence" value="ECO:0007669"/>
    <property type="project" value="InterPro"/>
</dbReference>
<dbReference type="SMART" id="SM00825">
    <property type="entry name" value="PKS_KS"/>
    <property type="match status" value="1"/>
</dbReference>
<dbReference type="EMBL" id="PQFZ01000013">
    <property type="protein sequence ID" value="POR48985.1"/>
    <property type="molecule type" value="Genomic_DNA"/>
</dbReference>
<dbReference type="AlphaFoldDB" id="A0A2S4M2W7"/>
<dbReference type="InterPro" id="IPR014031">
    <property type="entry name" value="Ketoacyl_synth_C"/>
</dbReference>
<evidence type="ECO:0000256" key="7">
    <source>
        <dbReference type="ARBA" id="ARBA00022692"/>
    </source>
</evidence>
<keyword evidence="7" id="KW-0812">Transmembrane</keyword>
<dbReference type="PANTHER" id="PTHR11712">
    <property type="entry name" value="POLYKETIDE SYNTHASE-RELATED"/>
    <property type="match status" value="1"/>
</dbReference>
<comment type="subcellular location">
    <subcellularLocation>
        <location evidence="1">Cell inner membrane</location>
    </subcellularLocation>
</comment>
<feature type="domain" description="Ketosynthase family 3 (KS3)" evidence="14">
    <location>
        <begin position="6"/>
        <end position="400"/>
    </location>
</feature>
<accession>A0A2S4M2W7</accession>
<name>A0A2S4M2W7_9HYPH</name>
<comment type="similarity">
    <text evidence="2 13">Belongs to the thiolase-like superfamily. Beta-ketoacyl-ACP synthases family.</text>
</comment>
<evidence type="ECO:0000256" key="3">
    <source>
        <dbReference type="ARBA" id="ARBA00022458"/>
    </source>
</evidence>
<organism evidence="15 16">
    <name type="scientific">Bosea psychrotolerans</name>
    <dbReference type="NCBI Taxonomy" id="1871628"/>
    <lineage>
        <taxon>Bacteria</taxon>
        <taxon>Pseudomonadati</taxon>
        <taxon>Pseudomonadota</taxon>
        <taxon>Alphaproteobacteria</taxon>
        <taxon>Hyphomicrobiales</taxon>
        <taxon>Boseaceae</taxon>
        <taxon>Bosea</taxon>
    </lineage>
</organism>
<keyword evidence="16" id="KW-1185">Reference proteome</keyword>
<dbReference type="InterPro" id="IPR000794">
    <property type="entry name" value="Beta-ketoacyl_synthase"/>
</dbReference>
<keyword evidence="8" id="KW-1133">Transmembrane helix</keyword>
<evidence type="ECO:0000256" key="8">
    <source>
        <dbReference type="ARBA" id="ARBA00022989"/>
    </source>
</evidence>
<dbReference type="InterPro" id="IPR016039">
    <property type="entry name" value="Thiolase-like"/>
</dbReference>
<evidence type="ECO:0000256" key="4">
    <source>
        <dbReference type="ARBA" id="ARBA00022475"/>
    </source>
</evidence>
<dbReference type="Pfam" id="PF00109">
    <property type="entry name" value="ketoacyl-synt"/>
    <property type="match status" value="1"/>
</dbReference>
<comment type="caution">
    <text evidence="15">The sequence shown here is derived from an EMBL/GenBank/DDBJ whole genome shotgun (WGS) entry which is preliminary data.</text>
</comment>
<keyword evidence="6 13" id="KW-0808">Transferase</keyword>
<dbReference type="PROSITE" id="PS00606">
    <property type="entry name" value="KS3_1"/>
    <property type="match status" value="1"/>
</dbReference>
<gene>
    <name evidence="15" type="ORF">CYD53_113116</name>
</gene>
<dbReference type="OrthoDB" id="9808669at2"/>
<evidence type="ECO:0000256" key="12">
    <source>
        <dbReference type="ARBA" id="ARBA00041756"/>
    </source>
</evidence>
<evidence type="ECO:0000256" key="13">
    <source>
        <dbReference type="RuleBase" id="RU003694"/>
    </source>
</evidence>
<dbReference type="GO" id="GO:0004315">
    <property type="term" value="F:3-oxoacyl-[acyl-carrier-protein] synthase activity"/>
    <property type="evidence" value="ECO:0007669"/>
    <property type="project" value="InterPro"/>
</dbReference>
<dbReference type="InterPro" id="IPR018201">
    <property type="entry name" value="Ketoacyl_synth_AS"/>
</dbReference>
<dbReference type="SUPFAM" id="SSF53901">
    <property type="entry name" value="Thiolase-like"/>
    <property type="match status" value="2"/>
</dbReference>
<dbReference type="GO" id="GO:0005886">
    <property type="term" value="C:plasma membrane"/>
    <property type="evidence" value="ECO:0007669"/>
    <property type="project" value="UniProtKB-SubCell"/>
</dbReference>
<dbReference type="PROSITE" id="PS52004">
    <property type="entry name" value="KS3_2"/>
    <property type="match status" value="1"/>
</dbReference>
<evidence type="ECO:0000256" key="2">
    <source>
        <dbReference type="ARBA" id="ARBA00008467"/>
    </source>
</evidence>
<evidence type="ECO:0000256" key="6">
    <source>
        <dbReference type="ARBA" id="ARBA00022679"/>
    </source>
</evidence>
<dbReference type="InterPro" id="IPR014030">
    <property type="entry name" value="Ketoacyl_synth_N"/>
</dbReference>
<evidence type="ECO:0000256" key="10">
    <source>
        <dbReference type="ARBA" id="ARBA00037576"/>
    </source>
</evidence>